<dbReference type="InterPro" id="IPR003538">
    <property type="entry name" value="TonB"/>
</dbReference>
<proteinExistence type="inferred from homology"/>
<evidence type="ECO:0000256" key="2">
    <source>
        <dbReference type="ARBA" id="ARBA00006555"/>
    </source>
</evidence>
<feature type="domain" description="TonB C-terminal" evidence="12">
    <location>
        <begin position="132"/>
        <end position="224"/>
    </location>
</feature>
<accession>A0ABT3AAM7</accession>
<evidence type="ECO:0000256" key="10">
    <source>
        <dbReference type="RuleBase" id="RU362123"/>
    </source>
</evidence>
<sequence>MIATNSNVSHELTFITQKSASNSSMIRTLSSIALAAAVSFGLFAMMNTLIKNDQAYIAPTEGPVVIDFLPDIQDENTNEKSPMPKQPEPIERPIERREIEPLEPNEMGFNGGHEIVKPTHPNNLVDKNTLQSGDNEARPIVRVGPKYPPDAARNGLEGWVKLSFSINTDGTVINVNIIDAEPARIFNREAKRALSKWKYKPQLIDGKPVMRNGLEVILQFTLEK</sequence>
<name>A0ABT3AAM7_9ALTE</name>
<comment type="similarity">
    <text evidence="2 10">Belongs to the TonB family.</text>
</comment>
<dbReference type="InterPro" id="IPR051045">
    <property type="entry name" value="TonB-dependent_transducer"/>
</dbReference>
<dbReference type="PANTHER" id="PTHR33446:SF14">
    <property type="entry name" value="PROTEIN TONB"/>
    <property type="match status" value="1"/>
</dbReference>
<keyword evidence="14" id="KW-1185">Reference proteome</keyword>
<feature type="region of interest" description="Disordered" evidence="11">
    <location>
        <begin position="74"/>
        <end position="94"/>
    </location>
</feature>
<comment type="subcellular location">
    <subcellularLocation>
        <location evidence="1 10">Cell inner membrane</location>
        <topology evidence="1 10">Single-pass membrane protein</topology>
        <orientation evidence="1 10">Periplasmic side</orientation>
    </subcellularLocation>
</comment>
<evidence type="ECO:0000256" key="9">
    <source>
        <dbReference type="ARBA" id="ARBA00023136"/>
    </source>
</evidence>
<protein>
    <recommendedName>
        <fullName evidence="10">Protein TonB</fullName>
    </recommendedName>
</protein>
<evidence type="ECO:0000313" key="13">
    <source>
        <dbReference type="EMBL" id="MCV2885723.1"/>
    </source>
</evidence>
<dbReference type="EMBL" id="JAOWKX010000007">
    <property type="protein sequence ID" value="MCV2885723.1"/>
    <property type="molecule type" value="Genomic_DNA"/>
</dbReference>
<keyword evidence="10" id="KW-0735">Signal-anchor</keyword>
<evidence type="ECO:0000256" key="6">
    <source>
        <dbReference type="ARBA" id="ARBA00022692"/>
    </source>
</evidence>
<reference evidence="13 14" key="1">
    <citation type="submission" date="2022-10" db="EMBL/GenBank/DDBJ databases">
        <title>Aestuariibacter sp. AA17 isolated from Montipora capitata coral fragment.</title>
        <authorList>
            <person name="Emsley S.A."/>
            <person name="Pfannmuller K.M."/>
            <person name="Loughran R.M."/>
            <person name="Shlafstein M."/>
            <person name="Papke E."/>
            <person name="Saw J.H."/>
            <person name="Ushijima B."/>
            <person name="Videau P."/>
        </authorList>
    </citation>
    <scope>NUCLEOTIDE SEQUENCE [LARGE SCALE GENOMIC DNA]</scope>
    <source>
        <strain evidence="13 14">AA17</strain>
    </source>
</reference>
<comment type="function">
    <text evidence="10">Interacts with outer membrane receptor proteins that carry out high-affinity binding and energy dependent uptake into the periplasmic space of specific substrates. It could act to transduce energy from the cytoplasmic membrane to specific energy-requiring processes in the outer membrane, resulting in the release into the periplasm of ligands bound by these outer membrane proteins.</text>
</comment>
<keyword evidence="7 10" id="KW-0653">Protein transport</keyword>
<keyword evidence="6 10" id="KW-0812">Transmembrane</keyword>
<dbReference type="Proteomes" id="UP001652504">
    <property type="component" value="Unassembled WGS sequence"/>
</dbReference>
<keyword evidence="3 10" id="KW-0813">Transport</keyword>
<dbReference type="PANTHER" id="PTHR33446">
    <property type="entry name" value="PROTEIN TONB-RELATED"/>
    <property type="match status" value="1"/>
</dbReference>
<evidence type="ECO:0000256" key="11">
    <source>
        <dbReference type="SAM" id="MobiDB-lite"/>
    </source>
</evidence>
<dbReference type="InterPro" id="IPR037682">
    <property type="entry name" value="TonB_C"/>
</dbReference>
<keyword evidence="4 10" id="KW-1003">Cell membrane</keyword>
<evidence type="ECO:0000256" key="1">
    <source>
        <dbReference type="ARBA" id="ARBA00004383"/>
    </source>
</evidence>
<dbReference type="NCBIfam" id="TIGR01352">
    <property type="entry name" value="tonB_Cterm"/>
    <property type="match status" value="1"/>
</dbReference>
<evidence type="ECO:0000256" key="5">
    <source>
        <dbReference type="ARBA" id="ARBA00022519"/>
    </source>
</evidence>
<evidence type="ECO:0000256" key="4">
    <source>
        <dbReference type="ARBA" id="ARBA00022475"/>
    </source>
</evidence>
<evidence type="ECO:0000256" key="8">
    <source>
        <dbReference type="ARBA" id="ARBA00022989"/>
    </source>
</evidence>
<evidence type="ECO:0000256" key="3">
    <source>
        <dbReference type="ARBA" id="ARBA00022448"/>
    </source>
</evidence>
<evidence type="ECO:0000256" key="7">
    <source>
        <dbReference type="ARBA" id="ARBA00022927"/>
    </source>
</evidence>
<keyword evidence="8 10" id="KW-1133">Transmembrane helix</keyword>
<organism evidence="13 14">
    <name type="scientific">Fluctibacter corallii</name>
    <dbReference type="NCBI Taxonomy" id="2984329"/>
    <lineage>
        <taxon>Bacteria</taxon>
        <taxon>Pseudomonadati</taxon>
        <taxon>Pseudomonadota</taxon>
        <taxon>Gammaproteobacteria</taxon>
        <taxon>Alteromonadales</taxon>
        <taxon>Alteromonadaceae</taxon>
        <taxon>Fluctibacter</taxon>
    </lineage>
</organism>
<dbReference type="Gene3D" id="3.30.1150.10">
    <property type="match status" value="1"/>
</dbReference>
<dbReference type="PRINTS" id="PR01374">
    <property type="entry name" value="TONBPROTEIN"/>
</dbReference>
<comment type="caution">
    <text evidence="13">The sequence shown here is derived from an EMBL/GenBank/DDBJ whole genome shotgun (WGS) entry which is preliminary data.</text>
</comment>
<evidence type="ECO:0000313" key="14">
    <source>
        <dbReference type="Proteomes" id="UP001652504"/>
    </source>
</evidence>
<dbReference type="SUPFAM" id="SSF74653">
    <property type="entry name" value="TolA/TonB C-terminal domain"/>
    <property type="match status" value="1"/>
</dbReference>
<gene>
    <name evidence="13" type="ORF">OE749_13575</name>
</gene>
<feature type="transmembrane region" description="Helical" evidence="10">
    <location>
        <begin position="29"/>
        <end position="50"/>
    </location>
</feature>
<evidence type="ECO:0000259" key="12">
    <source>
        <dbReference type="PROSITE" id="PS52015"/>
    </source>
</evidence>
<dbReference type="InterPro" id="IPR006260">
    <property type="entry name" value="TonB/TolA_C"/>
</dbReference>
<dbReference type="Pfam" id="PF03544">
    <property type="entry name" value="TonB_C"/>
    <property type="match status" value="1"/>
</dbReference>
<keyword evidence="5 10" id="KW-0997">Cell inner membrane</keyword>
<dbReference type="PROSITE" id="PS52015">
    <property type="entry name" value="TONB_CTD"/>
    <property type="match status" value="1"/>
</dbReference>
<keyword evidence="9 10" id="KW-0472">Membrane</keyword>
<dbReference type="RefSeq" id="WP_263713011.1">
    <property type="nucleotide sequence ID" value="NZ_JAOWKX010000007.1"/>
</dbReference>